<comment type="similarity">
    <text evidence="1 3">Belongs to the TPP enzyme family.</text>
</comment>
<reference evidence="8 9" key="1">
    <citation type="submission" date="2020-08" db="EMBL/GenBank/DDBJ databases">
        <title>Sequencing the genomes of 1000 actinobacteria strains.</title>
        <authorList>
            <person name="Klenk H.-P."/>
        </authorList>
    </citation>
    <scope>NUCLEOTIDE SEQUENCE [LARGE SCALE GENOMIC DNA]</scope>
    <source>
        <strain evidence="8 9">DSM 45584</strain>
    </source>
</reference>
<dbReference type="GO" id="GO:0003984">
    <property type="term" value="F:acetolactate synthase activity"/>
    <property type="evidence" value="ECO:0007669"/>
    <property type="project" value="UniProtKB-EC"/>
</dbReference>
<dbReference type="InterPro" id="IPR045229">
    <property type="entry name" value="TPP_enz"/>
</dbReference>
<dbReference type="CDD" id="cd00568">
    <property type="entry name" value="TPP_enzymes"/>
    <property type="match status" value="1"/>
</dbReference>
<dbReference type="CDD" id="cd07035">
    <property type="entry name" value="TPP_PYR_POX_like"/>
    <property type="match status" value="1"/>
</dbReference>
<dbReference type="GO" id="GO:0050660">
    <property type="term" value="F:flavin adenine dinucleotide binding"/>
    <property type="evidence" value="ECO:0007669"/>
    <property type="project" value="TreeGrafter"/>
</dbReference>
<dbReference type="GO" id="GO:0000287">
    <property type="term" value="F:magnesium ion binding"/>
    <property type="evidence" value="ECO:0007669"/>
    <property type="project" value="InterPro"/>
</dbReference>
<dbReference type="GO" id="GO:0005948">
    <property type="term" value="C:acetolactate synthase complex"/>
    <property type="evidence" value="ECO:0007669"/>
    <property type="project" value="TreeGrafter"/>
</dbReference>
<dbReference type="InterPro" id="IPR029035">
    <property type="entry name" value="DHS-like_NAD/FAD-binding_dom"/>
</dbReference>
<dbReference type="GO" id="GO:0009099">
    <property type="term" value="P:L-valine biosynthetic process"/>
    <property type="evidence" value="ECO:0007669"/>
    <property type="project" value="TreeGrafter"/>
</dbReference>
<feature type="domain" description="Thiamine pyrophosphate enzyme central" evidence="5">
    <location>
        <begin position="202"/>
        <end position="339"/>
    </location>
</feature>
<organism evidence="8 9">
    <name type="scientific">Saccharopolyspora phatthalungensis</name>
    <dbReference type="NCBI Taxonomy" id="664693"/>
    <lineage>
        <taxon>Bacteria</taxon>
        <taxon>Bacillati</taxon>
        <taxon>Actinomycetota</taxon>
        <taxon>Actinomycetes</taxon>
        <taxon>Pseudonocardiales</taxon>
        <taxon>Pseudonocardiaceae</taxon>
        <taxon>Saccharopolyspora</taxon>
    </lineage>
</organism>
<sequence length="580" mass="60819">MALRNAARESRRSGSELLVESLIGHGIDTIFGVPGDTGVAFYDVLARHTDEIRHVLARDERHCGYMADGFARTSRRLAVCEASSGAGAVYLASGLGESYASSIPALAITTDIHRASRGSGAITEIDQVALFGAVTKWQRVAQRAEEIPGLVAEAVGAALGGRPAPVVLICPEDVLDEHADVQASTGTSTSPATRRAASAEGVAEAVGVLAAAERPAILAGGGVHASGAWRSLRRLAEHAAIPVATTIHGKSAFPEDHPLSLGVNGGNGSRGYSNAHLAAADAVLIVGSRSNSTDTDGFVAPKRSGAKIIQIDIDEARAGRNFPASVGLVGDAETVLDQLREALSPAQADVREKRQHAIAEARRGWTAANSSPLPPVGIGTLQPRDVVYALHGVLGTRSWVCADPGTPTPNLSAFWEADGAAWRVVIPRGHGPMGYSISAAIGISIAHPGQRVLCLTTEGSLAMGIGDWETAARLRLPITYVVLDNSSFSWIKMLQHLYLEKRYFQVDPGPIDPVLLARGMGIEAARATDLHHLELLVKQSANAEGPTVVHVLVPEHKDSPPPVSPWQAALTNSSAGRPVY</sequence>
<evidence type="ECO:0000256" key="2">
    <source>
        <dbReference type="ARBA" id="ARBA00023052"/>
    </source>
</evidence>
<dbReference type="Gene3D" id="3.40.50.970">
    <property type="match status" value="2"/>
</dbReference>
<dbReference type="InterPro" id="IPR012001">
    <property type="entry name" value="Thiamin_PyroP_enz_TPP-bd_dom"/>
</dbReference>
<keyword evidence="2 3" id="KW-0786">Thiamine pyrophosphate</keyword>
<proteinExistence type="inferred from homology"/>
<dbReference type="AlphaFoldDB" id="A0A840QDX2"/>
<keyword evidence="9" id="KW-1185">Reference proteome</keyword>
<accession>A0A840QDX2</accession>
<evidence type="ECO:0000256" key="4">
    <source>
        <dbReference type="SAM" id="MobiDB-lite"/>
    </source>
</evidence>
<evidence type="ECO:0000313" key="9">
    <source>
        <dbReference type="Proteomes" id="UP000584374"/>
    </source>
</evidence>
<dbReference type="SUPFAM" id="SSF52467">
    <property type="entry name" value="DHS-like NAD/FAD-binding domain"/>
    <property type="match status" value="1"/>
</dbReference>
<evidence type="ECO:0000313" key="8">
    <source>
        <dbReference type="EMBL" id="MBB5158616.1"/>
    </source>
</evidence>
<dbReference type="GO" id="GO:0009097">
    <property type="term" value="P:isoleucine biosynthetic process"/>
    <property type="evidence" value="ECO:0007669"/>
    <property type="project" value="TreeGrafter"/>
</dbReference>
<dbReference type="RefSeq" id="WP_184730495.1">
    <property type="nucleotide sequence ID" value="NZ_JACHIW010000002.1"/>
</dbReference>
<dbReference type="Pfam" id="PF02776">
    <property type="entry name" value="TPP_enzyme_N"/>
    <property type="match status" value="1"/>
</dbReference>
<dbReference type="InterPro" id="IPR012000">
    <property type="entry name" value="Thiamin_PyroP_enz_cen_dom"/>
</dbReference>
<dbReference type="PANTHER" id="PTHR18968">
    <property type="entry name" value="THIAMINE PYROPHOSPHATE ENZYMES"/>
    <property type="match status" value="1"/>
</dbReference>
<dbReference type="Proteomes" id="UP000584374">
    <property type="component" value="Unassembled WGS sequence"/>
</dbReference>
<feature type="compositionally biased region" description="Polar residues" evidence="4">
    <location>
        <begin position="569"/>
        <end position="580"/>
    </location>
</feature>
<dbReference type="Pfam" id="PF00205">
    <property type="entry name" value="TPP_enzyme_M"/>
    <property type="match status" value="1"/>
</dbReference>
<dbReference type="GO" id="GO:0030976">
    <property type="term" value="F:thiamine pyrophosphate binding"/>
    <property type="evidence" value="ECO:0007669"/>
    <property type="project" value="InterPro"/>
</dbReference>
<evidence type="ECO:0000256" key="3">
    <source>
        <dbReference type="RuleBase" id="RU362132"/>
    </source>
</evidence>
<feature type="region of interest" description="Disordered" evidence="4">
    <location>
        <begin position="558"/>
        <end position="580"/>
    </location>
</feature>
<name>A0A840QDX2_9PSEU</name>
<dbReference type="EC" id="2.2.1.6" evidence="8"/>
<dbReference type="Pfam" id="PF02775">
    <property type="entry name" value="TPP_enzyme_C"/>
    <property type="match status" value="1"/>
</dbReference>
<feature type="domain" description="Thiamine pyrophosphate enzyme N-terminal TPP-binding" evidence="7">
    <location>
        <begin position="13"/>
        <end position="130"/>
    </location>
</feature>
<evidence type="ECO:0000259" key="5">
    <source>
        <dbReference type="Pfam" id="PF00205"/>
    </source>
</evidence>
<dbReference type="EMBL" id="JACHIW010000002">
    <property type="protein sequence ID" value="MBB5158616.1"/>
    <property type="molecule type" value="Genomic_DNA"/>
</dbReference>
<keyword evidence="8" id="KW-0808">Transferase</keyword>
<dbReference type="InterPro" id="IPR029061">
    <property type="entry name" value="THDP-binding"/>
</dbReference>
<feature type="domain" description="Thiamine pyrophosphate enzyme TPP-binding" evidence="6">
    <location>
        <begin position="424"/>
        <end position="551"/>
    </location>
</feature>
<evidence type="ECO:0000259" key="6">
    <source>
        <dbReference type="Pfam" id="PF02775"/>
    </source>
</evidence>
<evidence type="ECO:0000259" key="7">
    <source>
        <dbReference type="Pfam" id="PF02776"/>
    </source>
</evidence>
<dbReference type="PANTHER" id="PTHR18968:SF13">
    <property type="entry name" value="ACETOLACTATE SYNTHASE CATALYTIC SUBUNIT, MITOCHONDRIAL"/>
    <property type="match status" value="1"/>
</dbReference>
<dbReference type="SUPFAM" id="SSF52518">
    <property type="entry name" value="Thiamin diphosphate-binding fold (THDP-binding)"/>
    <property type="match status" value="2"/>
</dbReference>
<comment type="caution">
    <text evidence="8">The sequence shown here is derived from an EMBL/GenBank/DDBJ whole genome shotgun (WGS) entry which is preliminary data.</text>
</comment>
<gene>
    <name evidence="8" type="ORF">BJ970_006215</name>
</gene>
<evidence type="ECO:0000256" key="1">
    <source>
        <dbReference type="ARBA" id="ARBA00007812"/>
    </source>
</evidence>
<protein>
    <submittedName>
        <fullName evidence="8">Acetolactate synthase-1/2/3 large subunit</fullName>
        <ecNumber evidence="8">2.2.1.6</ecNumber>
    </submittedName>
</protein>
<dbReference type="InterPro" id="IPR011766">
    <property type="entry name" value="TPP_enzyme_TPP-bd"/>
</dbReference>
<dbReference type="Gene3D" id="3.40.50.1220">
    <property type="entry name" value="TPP-binding domain"/>
    <property type="match status" value="1"/>
</dbReference>